<evidence type="ECO:0000313" key="2">
    <source>
        <dbReference type="EMBL" id="MBB5643658.1"/>
    </source>
</evidence>
<reference evidence="1 3" key="1">
    <citation type="submission" date="2014-08" db="EMBL/GenBank/DDBJ databases">
        <authorList>
            <person name="Sisinthy S."/>
        </authorList>
    </citation>
    <scope>NUCLEOTIDE SEQUENCE [LARGE SCALE GENOMIC DNA]</scope>
    <source>
        <strain evidence="1 3">RuG17</strain>
    </source>
</reference>
<comment type="caution">
    <text evidence="1">The sequence shown here is derived from an EMBL/GenBank/DDBJ whole genome shotgun (WGS) entry which is preliminary data.</text>
</comment>
<accession>A0A099JM72</accession>
<dbReference type="Proteomes" id="UP000029864">
    <property type="component" value="Unassembled WGS sequence"/>
</dbReference>
<name>A0A099JM72_9MICO</name>
<evidence type="ECO:0000313" key="4">
    <source>
        <dbReference type="Proteomes" id="UP000561726"/>
    </source>
</evidence>
<proteinExistence type="predicted"/>
<dbReference type="EMBL" id="JPXF01000016">
    <property type="protein sequence ID" value="KGJ79291.1"/>
    <property type="molecule type" value="Genomic_DNA"/>
</dbReference>
<sequence length="216" mass="24329">MPQFLVVTRPERTSDDIAADRKAANAFFARYMRTNGTTAQRDLDRVIQFYSHDWNLICCAIEASQWSLTHVHDTAARRAAARAERAVANEIPARDGSQLRPYVHATTTKRMHPAGVTPRPVAERLAARAEAELFWHRCHKPSARYRSAVLRDDVPFPRWLILHPGYGPQQDAPEGYAGTLRRPKAQRFVLNKVRPAGISYDRALEIALAALGPTTH</sequence>
<evidence type="ECO:0000313" key="3">
    <source>
        <dbReference type="Proteomes" id="UP000029864"/>
    </source>
</evidence>
<dbReference type="EMBL" id="JACHBQ010000002">
    <property type="protein sequence ID" value="MBB5643658.1"/>
    <property type="molecule type" value="Genomic_DNA"/>
</dbReference>
<organism evidence="1 3">
    <name type="scientific">Cryobacterium roopkundense</name>
    <dbReference type="NCBI Taxonomy" id="1001240"/>
    <lineage>
        <taxon>Bacteria</taxon>
        <taxon>Bacillati</taxon>
        <taxon>Actinomycetota</taxon>
        <taxon>Actinomycetes</taxon>
        <taxon>Micrococcales</taxon>
        <taxon>Microbacteriaceae</taxon>
        <taxon>Cryobacterium</taxon>
    </lineage>
</organism>
<gene>
    <name evidence="2" type="ORF">BJ997_004269</name>
    <name evidence="1" type="ORF">GY21_05745</name>
</gene>
<evidence type="ECO:0000313" key="1">
    <source>
        <dbReference type="EMBL" id="KGJ79291.1"/>
    </source>
</evidence>
<protein>
    <submittedName>
        <fullName evidence="1">Uncharacterized protein</fullName>
    </submittedName>
</protein>
<dbReference type="AlphaFoldDB" id="A0A099JM72"/>
<dbReference type="OrthoDB" id="5107680at2"/>
<keyword evidence="3" id="KW-1185">Reference proteome</keyword>
<reference evidence="2 4" key="2">
    <citation type="submission" date="2020-08" db="EMBL/GenBank/DDBJ databases">
        <title>Sequencing the genomes of 1000 actinobacteria strains.</title>
        <authorList>
            <person name="Klenk H.-P."/>
        </authorList>
    </citation>
    <scope>NUCLEOTIDE SEQUENCE [LARGE SCALE GENOMIC DNA]</scope>
    <source>
        <strain evidence="2 4">DSM 21065</strain>
    </source>
</reference>
<dbReference type="Proteomes" id="UP000561726">
    <property type="component" value="Unassembled WGS sequence"/>
</dbReference>
<dbReference type="RefSeq" id="WP_035835724.1">
    <property type="nucleotide sequence ID" value="NZ_JACHBQ010000002.1"/>
</dbReference>